<evidence type="ECO:0000256" key="3">
    <source>
        <dbReference type="ARBA" id="ARBA00023315"/>
    </source>
</evidence>
<accession>A0A5Z7Y4D9</accession>
<dbReference type="PANTHER" id="PTHR43584:SF8">
    <property type="entry name" value="N-ACETYLMURAMATE ALPHA-1-PHOSPHATE URIDYLYLTRANSFERASE"/>
    <property type="match status" value="1"/>
</dbReference>
<organism evidence="5">
    <name type="scientific">Salmonella newport</name>
    <dbReference type="NCBI Taxonomy" id="108619"/>
    <lineage>
        <taxon>Bacteria</taxon>
        <taxon>Pseudomonadati</taxon>
        <taxon>Pseudomonadota</taxon>
        <taxon>Gammaproteobacteria</taxon>
        <taxon>Enterobacterales</taxon>
        <taxon>Enterobacteriaceae</taxon>
        <taxon>Salmonella</taxon>
    </lineage>
</organism>
<dbReference type="AlphaFoldDB" id="A0A5Z7Y4D9"/>
<evidence type="ECO:0000256" key="1">
    <source>
        <dbReference type="ARBA" id="ARBA00022679"/>
    </source>
</evidence>
<keyword evidence="1 5" id="KW-0808">Transferase</keyword>
<dbReference type="SUPFAM" id="SSF51161">
    <property type="entry name" value="Trimeric LpxA-like enzymes"/>
    <property type="match status" value="1"/>
</dbReference>
<evidence type="ECO:0000259" key="4">
    <source>
        <dbReference type="Pfam" id="PF25087"/>
    </source>
</evidence>
<dbReference type="PANTHER" id="PTHR43584">
    <property type="entry name" value="NUCLEOTIDYL TRANSFERASE"/>
    <property type="match status" value="1"/>
</dbReference>
<reference evidence="5" key="1">
    <citation type="submission" date="2018-07" db="EMBL/GenBank/DDBJ databases">
        <authorList>
            <consortium name="PulseNet: The National Subtyping Network for Foodborne Disease Surveillance"/>
            <person name="Tarr C.L."/>
            <person name="Trees E."/>
            <person name="Katz L.S."/>
            <person name="Carleton-Romer H.A."/>
            <person name="Stroika S."/>
            <person name="Kucerova Z."/>
            <person name="Roache K.F."/>
            <person name="Sabol A.L."/>
            <person name="Besser J."/>
            <person name="Gerner-Smidt P."/>
        </authorList>
    </citation>
    <scope>NUCLEOTIDE SEQUENCE</scope>
    <source>
        <strain evidence="5">PNUSAS019309</strain>
    </source>
</reference>
<feature type="domain" description="Mannose-1-phosphate guanyltransferase C-terminal" evidence="4">
    <location>
        <begin position="81"/>
        <end position="167"/>
    </location>
</feature>
<comment type="caution">
    <text evidence="5">The sequence shown here is derived from an EMBL/GenBank/DDBJ whole genome shotgun (WGS) entry which is preliminary data.</text>
</comment>
<dbReference type="Gene3D" id="2.160.10.10">
    <property type="entry name" value="Hexapeptide repeat proteins"/>
    <property type="match status" value="1"/>
</dbReference>
<dbReference type="InterPro" id="IPR056729">
    <property type="entry name" value="GMPPB_C"/>
</dbReference>
<dbReference type="Pfam" id="PF25087">
    <property type="entry name" value="GMPPB_C"/>
    <property type="match status" value="1"/>
</dbReference>
<keyword evidence="2" id="KW-0677">Repeat</keyword>
<name>A0A5Z7Y4D9_SALNE</name>
<dbReference type="InterPro" id="IPR050065">
    <property type="entry name" value="GlmU-like"/>
</dbReference>
<dbReference type="EMBL" id="AAKKOY010000029">
    <property type="protein sequence ID" value="ECS7537940.1"/>
    <property type="molecule type" value="Genomic_DNA"/>
</dbReference>
<keyword evidence="3" id="KW-0012">Acyltransferase</keyword>
<dbReference type="GO" id="GO:0016779">
    <property type="term" value="F:nucleotidyltransferase activity"/>
    <property type="evidence" value="ECO:0007669"/>
    <property type="project" value="UniProtKB-ARBA"/>
</dbReference>
<dbReference type="GO" id="GO:0016746">
    <property type="term" value="F:acyltransferase activity"/>
    <property type="evidence" value="ECO:0007669"/>
    <property type="project" value="UniProtKB-KW"/>
</dbReference>
<sequence length="235" mass="25386">MRYGLFMDYLVSLPGGNLPGINPRAMPWWIKLAQQLSDPEAFSQKKETTPGYIANTAVIDETNGPVIIGDNTRICHGAVLEGPLCIGRDCLVGNNAFIRAGSMLGDRVRIGFSTEVKASIIENNATIGPQCFIADSIVCRSVYMGAMVRTSNHRLDGKNVHVFHEGVLVDSGREKLGCFIGEGASLGVQVIILPGRIVASGTQLAPRIIVERNLPAGQYRLHQELLGIVYPEGKS</sequence>
<proteinExistence type="predicted"/>
<evidence type="ECO:0000256" key="2">
    <source>
        <dbReference type="ARBA" id="ARBA00022737"/>
    </source>
</evidence>
<evidence type="ECO:0000313" key="5">
    <source>
        <dbReference type="EMBL" id="ECS7537940.1"/>
    </source>
</evidence>
<gene>
    <name evidence="5" type="ORF">CIM45_25745</name>
</gene>
<dbReference type="InterPro" id="IPR011004">
    <property type="entry name" value="Trimer_LpxA-like_sf"/>
</dbReference>
<protein>
    <submittedName>
        <fullName evidence="5">Acetyltransferase</fullName>
    </submittedName>
</protein>